<dbReference type="InterPro" id="IPR008207">
    <property type="entry name" value="Sig_transdc_His_kin_Hpt_dom"/>
</dbReference>
<protein>
    <submittedName>
        <fullName evidence="4">Hpt domain-containing protein</fullName>
    </submittedName>
</protein>
<evidence type="ECO:0000313" key="4">
    <source>
        <dbReference type="EMBL" id="GAA3914444.1"/>
    </source>
</evidence>
<proteinExistence type="predicted"/>
<dbReference type="EMBL" id="BAABBN010000004">
    <property type="protein sequence ID" value="GAA3914444.1"/>
    <property type="molecule type" value="Genomic_DNA"/>
</dbReference>
<comment type="caution">
    <text evidence="4">The sequence shown here is derived from an EMBL/GenBank/DDBJ whole genome shotgun (WGS) entry which is preliminary data.</text>
</comment>
<evidence type="ECO:0000259" key="3">
    <source>
        <dbReference type="PROSITE" id="PS50894"/>
    </source>
</evidence>
<evidence type="ECO:0000313" key="5">
    <source>
        <dbReference type="Proteomes" id="UP001501565"/>
    </source>
</evidence>
<dbReference type="PROSITE" id="PS50894">
    <property type="entry name" value="HPT"/>
    <property type="match status" value="1"/>
</dbReference>
<feature type="domain" description="HPt" evidence="3">
    <location>
        <begin position="19"/>
        <end position="114"/>
    </location>
</feature>
<evidence type="ECO:0000256" key="1">
    <source>
        <dbReference type="ARBA" id="ARBA00023012"/>
    </source>
</evidence>
<dbReference type="RefSeq" id="WP_344795384.1">
    <property type="nucleotide sequence ID" value="NZ_BAABBN010000004.1"/>
</dbReference>
<gene>
    <name evidence="4" type="ORF">GCM10022277_06190</name>
</gene>
<evidence type="ECO:0000256" key="2">
    <source>
        <dbReference type="PROSITE-ProRule" id="PRU00110"/>
    </source>
</evidence>
<name>A0ABP7M5W7_9GAMM</name>
<reference evidence="5" key="1">
    <citation type="journal article" date="2019" name="Int. J. Syst. Evol. Microbiol.">
        <title>The Global Catalogue of Microorganisms (GCM) 10K type strain sequencing project: providing services to taxonomists for standard genome sequencing and annotation.</title>
        <authorList>
            <consortium name="The Broad Institute Genomics Platform"/>
            <consortium name="The Broad Institute Genome Sequencing Center for Infectious Disease"/>
            <person name="Wu L."/>
            <person name="Ma J."/>
        </authorList>
    </citation>
    <scope>NUCLEOTIDE SEQUENCE [LARGE SCALE GENOMIC DNA]</scope>
    <source>
        <strain evidence="5">JCM 17551</strain>
    </source>
</reference>
<dbReference type="Gene3D" id="1.20.120.160">
    <property type="entry name" value="HPT domain"/>
    <property type="match status" value="1"/>
</dbReference>
<dbReference type="InterPro" id="IPR036641">
    <property type="entry name" value="HPT_dom_sf"/>
</dbReference>
<dbReference type="SMART" id="SM00073">
    <property type="entry name" value="HPT"/>
    <property type="match status" value="1"/>
</dbReference>
<feature type="modified residue" description="Phosphohistidine" evidence="2">
    <location>
        <position position="58"/>
    </location>
</feature>
<keyword evidence="1" id="KW-0902">Two-component regulatory system</keyword>
<organism evidence="4 5">
    <name type="scientific">Litoribacillus peritrichatus</name>
    <dbReference type="NCBI Taxonomy" id="718191"/>
    <lineage>
        <taxon>Bacteria</taxon>
        <taxon>Pseudomonadati</taxon>
        <taxon>Pseudomonadota</taxon>
        <taxon>Gammaproteobacteria</taxon>
        <taxon>Oceanospirillales</taxon>
        <taxon>Oceanospirillaceae</taxon>
        <taxon>Litoribacillus</taxon>
    </lineage>
</organism>
<dbReference type="Proteomes" id="UP001501565">
    <property type="component" value="Unassembled WGS sequence"/>
</dbReference>
<dbReference type="Pfam" id="PF01627">
    <property type="entry name" value="Hpt"/>
    <property type="match status" value="1"/>
</dbReference>
<accession>A0ABP7M5W7</accession>
<keyword evidence="2" id="KW-0597">Phosphoprotein</keyword>
<dbReference type="SUPFAM" id="SSF47226">
    <property type="entry name" value="Histidine-containing phosphotransfer domain, HPT domain"/>
    <property type="match status" value="1"/>
</dbReference>
<sequence length="114" mass="12630">MTELQHLDLDALSELKDVMEDEFQSLIETFIVDAERKLAAFRVAIDSGNADEVGKVSHSFKGSCSNIGAPYLSSLCKQTEDKGRENDLSGVESLYSGIESEYLIVKELLIEQIN</sequence>
<keyword evidence="5" id="KW-1185">Reference proteome</keyword>